<keyword evidence="1" id="KW-0812">Transmembrane</keyword>
<keyword evidence="1" id="KW-1133">Transmembrane helix</keyword>
<organism evidence="2 3">
    <name type="scientific">Pseudoduganella rivuli</name>
    <dbReference type="NCBI Taxonomy" id="2666085"/>
    <lineage>
        <taxon>Bacteria</taxon>
        <taxon>Pseudomonadati</taxon>
        <taxon>Pseudomonadota</taxon>
        <taxon>Betaproteobacteria</taxon>
        <taxon>Burkholderiales</taxon>
        <taxon>Oxalobacteraceae</taxon>
        <taxon>Telluria group</taxon>
        <taxon>Pseudoduganella</taxon>
    </lineage>
</organism>
<evidence type="ECO:0000313" key="2">
    <source>
        <dbReference type="EMBL" id="MRV70568.1"/>
    </source>
</evidence>
<keyword evidence="1" id="KW-0472">Membrane</keyword>
<sequence>MQRRASSKAGRMGITIAVTTVLLFAAAFPSRAIDLVTFAGITGPLVSALTQLAAVTPGVKAIVGVVTFVVAMIALTVLRSFSPVLMYIGVMIFGAVGLVIGGAIMGAVI</sequence>
<comment type="caution">
    <text evidence="2">The sequence shown here is derived from an EMBL/GenBank/DDBJ whole genome shotgun (WGS) entry which is preliminary data.</text>
</comment>
<dbReference type="EMBL" id="WKJJ01000001">
    <property type="protein sequence ID" value="MRV70568.1"/>
    <property type="molecule type" value="Genomic_DNA"/>
</dbReference>
<gene>
    <name evidence="2" type="ORF">GJ700_02395</name>
</gene>
<protein>
    <submittedName>
        <fullName evidence="2">Uncharacterized protein</fullName>
    </submittedName>
</protein>
<feature type="transmembrane region" description="Helical" evidence="1">
    <location>
        <begin position="84"/>
        <end position="108"/>
    </location>
</feature>
<evidence type="ECO:0000256" key="1">
    <source>
        <dbReference type="SAM" id="Phobius"/>
    </source>
</evidence>
<keyword evidence="3" id="KW-1185">Reference proteome</keyword>
<accession>A0A7X2IJC8</accession>
<evidence type="ECO:0000313" key="3">
    <source>
        <dbReference type="Proteomes" id="UP000446768"/>
    </source>
</evidence>
<proteinExistence type="predicted"/>
<name>A0A7X2IJC8_9BURK</name>
<feature type="transmembrane region" description="Helical" evidence="1">
    <location>
        <begin position="61"/>
        <end position="78"/>
    </location>
</feature>
<reference evidence="2 3" key="1">
    <citation type="submission" date="2019-11" db="EMBL/GenBank/DDBJ databases">
        <title>Novel species isolated from a subtropical stream in China.</title>
        <authorList>
            <person name="Lu H."/>
        </authorList>
    </citation>
    <scope>NUCLEOTIDE SEQUENCE [LARGE SCALE GENOMIC DNA]</scope>
    <source>
        <strain evidence="2 3">FT92W</strain>
    </source>
</reference>
<dbReference type="AlphaFoldDB" id="A0A7X2IJC8"/>
<feature type="transmembrane region" description="Helical" evidence="1">
    <location>
        <begin position="12"/>
        <end position="29"/>
    </location>
</feature>
<dbReference type="Proteomes" id="UP000446768">
    <property type="component" value="Unassembled WGS sequence"/>
</dbReference>